<dbReference type="GeneID" id="92075699"/>
<organism evidence="1 2">
    <name type="scientific">Apiospora aurea</name>
    <dbReference type="NCBI Taxonomy" id="335848"/>
    <lineage>
        <taxon>Eukaryota</taxon>
        <taxon>Fungi</taxon>
        <taxon>Dikarya</taxon>
        <taxon>Ascomycota</taxon>
        <taxon>Pezizomycotina</taxon>
        <taxon>Sordariomycetes</taxon>
        <taxon>Xylariomycetidae</taxon>
        <taxon>Amphisphaeriales</taxon>
        <taxon>Apiosporaceae</taxon>
        <taxon>Apiospora</taxon>
    </lineage>
</organism>
<proteinExistence type="predicted"/>
<reference evidence="1 2" key="1">
    <citation type="submission" date="2023-01" db="EMBL/GenBank/DDBJ databases">
        <title>Analysis of 21 Apiospora genomes using comparative genomics revels a genus with tremendous synthesis potential of carbohydrate active enzymes and secondary metabolites.</title>
        <authorList>
            <person name="Sorensen T."/>
        </authorList>
    </citation>
    <scope>NUCLEOTIDE SEQUENCE [LARGE SCALE GENOMIC DNA]</scope>
    <source>
        <strain evidence="1 2">CBS 24483</strain>
    </source>
</reference>
<keyword evidence="2" id="KW-1185">Reference proteome</keyword>
<dbReference type="Proteomes" id="UP001391051">
    <property type="component" value="Unassembled WGS sequence"/>
</dbReference>
<comment type="caution">
    <text evidence="1">The sequence shown here is derived from an EMBL/GenBank/DDBJ whole genome shotgun (WGS) entry which is preliminary data.</text>
</comment>
<name>A0ABR1QKQ2_9PEZI</name>
<dbReference type="RefSeq" id="XP_066702499.1">
    <property type="nucleotide sequence ID" value="XM_066842637.1"/>
</dbReference>
<accession>A0ABR1QKQ2</accession>
<protein>
    <submittedName>
        <fullName evidence="1">Uncharacterized protein</fullName>
    </submittedName>
</protein>
<evidence type="ECO:0000313" key="2">
    <source>
        <dbReference type="Proteomes" id="UP001391051"/>
    </source>
</evidence>
<gene>
    <name evidence="1" type="ORF">PG986_006415</name>
</gene>
<sequence length="196" mass="21432">MTDRTYKVFAAMDHLVEHQIASGLSLGIFDTEYQYKRPESAAAGGKLWWDPTELSADGDELMARMDFPLLSVALAYDGFSPFDTSRIAPVAQALPDFAESLHALEARDGRDPAGWKPTGPRQVLMRNATATKLDEGGKGLMRHLAHRIMRQAAEDGFRGIQIEGYHDSVTAGWSNPPLPFRGRLCRASMRGLGGGG</sequence>
<evidence type="ECO:0000313" key="1">
    <source>
        <dbReference type="EMBL" id="KAK7957193.1"/>
    </source>
</evidence>
<dbReference type="EMBL" id="JAQQWE010000004">
    <property type="protein sequence ID" value="KAK7957193.1"/>
    <property type="molecule type" value="Genomic_DNA"/>
</dbReference>